<evidence type="ECO:0000313" key="1">
    <source>
        <dbReference type="EMBL" id="MPC71700.1"/>
    </source>
</evidence>
<protein>
    <submittedName>
        <fullName evidence="1">Uncharacterized protein</fullName>
    </submittedName>
</protein>
<dbReference type="Proteomes" id="UP000324222">
    <property type="component" value="Unassembled WGS sequence"/>
</dbReference>
<reference evidence="1 2" key="1">
    <citation type="submission" date="2019-05" db="EMBL/GenBank/DDBJ databases">
        <title>Another draft genome of Portunus trituberculatus and its Hox gene families provides insights of decapod evolution.</title>
        <authorList>
            <person name="Jeong J.-H."/>
            <person name="Song I."/>
            <person name="Kim S."/>
            <person name="Choi T."/>
            <person name="Kim D."/>
            <person name="Ryu S."/>
            <person name="Kim W."/>
        </authorList>
    </citation>
    <scope>NUCLEOTIDE SEQUENCE [LARGE SCALE GENOMIC DNA]</scope>
    <source>
        <tissue evidence="1">Muscle</tissue>
    </source>
</reference>
<proteinExistence type="predicted"/>
<dbReference type="AlphaFoldDB" id="A0A5B7HH16"/>
<comment type="caution">
    <text evidence="1">The sequence shown here is derived from an EMBL/GenBank/DDBJ whole genome shotgun (WGS) entry which is preliminary data.</text>
</comment>
<evidence type="ECO:0000313" key="2">
    <source>
        <dbReference type="Proteomes" id="UP000324222"/>
    </source>
</evidence>
<dbReference type="EMBL" id="VSRR010033403">
    <property type="protein sequence ID" value="MPC71700.1"/>
    <property type="molecule type" value="Genomic_DNA"/>
</dbReference>
<keyword evidence="2" id="KW-1185">Reference proteome</keyword>
<accession>A0A5B7HH16</accession>
<gene>
    <name evidence="1" type="ORF">E2C01_065985</name>
</gene>
<sequence length="80" mass="8617">MEGQPSPLEGRHLFPIVFFPPSPSARAPSPASPCPSPHWSPSVLILHPIGPLLPPPFPNPLLSVPRKSLSADPFSLFLLH</sequence>
<organism evidence="1 2">
    <name type="scientific">Portunus trituberculatus</name>
    <name type="common">Swimming crab</name>
    <name type="synonym">Neptunus trituberculatus</name>
    <dbReference type="NCBI Taxonomy" id="210409"/>
    <lineage>
        <taxon>Eukaryota</taxon>
        <taxon>Metazoa</taxon>
        <taxon>Ecdysozoa</taxon>
        <taxon>Arthropoda</taxon>
        <taxon>Crustacea</taxon>
        <taxon>Multicrustacea</taxon>
        <taxon>Malacostraca</taxon>
        <taxon>Eumalacostraca</taxon>
        <taxon>Eucarida</taxon>
        <taxon>Decapoda</taxon>
        <taxon>Pleocyemata</taxon>
        <taxon>Brachyura</taxon>
        <taxon>Eubrachyura</taxon>
        <taxon>Portunoidea</taxon>
        <taxon>Portunidae</taxon>
        <taxon>Portuninae</taxon>
        <taxon>Portunus</taxon>
    </lineage>
</organism>
<name>A0A5B7HH16_PORTR</name>